<protein>
    <recommendedName>
        <fullName evidence="5">Transmembrane protein</fullName>
    </recommendedName>
</protein>
<dbReference type="AlphaFoldDB" id="A0AA38UDK9"/>
<name>A0AA38UDK9_9ASTR</name>
<evidence type="ECO:0008006" key="5">
    <source>
        <dbReference type="Google" id="ProtNLM"/>
    </source>
</evidence>
<feature type="compositionally biased region" description="Polar residues" evidence="1">
    <location>
        <begin position="18"/>
        <end position="27"/>
    </location>
</feature>
<feature type="region of interest" description="Disordered" evidence="1">
    <location>
        <begin position="1"/>
        <end position="102"/>
    </location>
</feature>
<dbReference type="EMBL" id="JARYMX010000001">
    <property type="protein sequence ID" value="KAJ9568298.1"/>
    <property type="molecule type" value="Genomic_DNA"/>
</dbReference>
<dbReference type="Proteomes" id="UP001172457">
    <property type="component" value="Chromosome 1"/>
</dbReference>
<dbReference type="PANTHER" id="PTHR37206">
    <property type="entry name" value="TRANSMEMBRANE PROTEIN"/>
    <property type="match status" value="1"/>
</dbReference>
<feature type="compositionally biased region" description="Polar residues" evidence="1">
    <location>
        <begin position="35"/>
        <end position="52"/>
    </location>
</feature>
<keyword evidence="2" id="KW-1133">Transmembrane helix</keyword>
<feature type="transmembrane region" description="Helical" evidence="2">
    <location>
        <begin position="136"/>
        <end position="156"/>
    </location>
</feature>
<evidence type="ECO:0000256" key="2">
    <source>
        <dbReference type="SAM" id="Phobius"/>
    </source>
</evidence>
<keyword evidence="4" id="KW-1185">Reference proteome</keyword>
<accession>A0AA38UDK9</accession>
<evidence type="ECO:0000313" key="4">
    <source>
        <dbReference type="Proteomes" id="UP001172457"/>
    </source>
</evidence>
<evidence type="ECO:0000256" key="1">
    <source>
        <dbReference type="SAM" id="MobiDB-lite"/>
    </source>
</evidence>
<keyword evidence="2" id="KW-0812">Transmembrane</keyword>
<evidence type="ECO:0000313" key="3">
    <source>
        <dbReference type="EMBL" id="KAJ9568298.1"/>
    </source>
</evidence>
<keyword evidence="2" id="KW-0472">Membrane</keyword>
<proteinExistence type="predicted"/>
<gene>
    <name evidence="3" type="ORF">OSB04_004264</name>
</gene>
<reference evidence="3" key="1">
    <citation type="submission" date="2023-03" db="EMBL/GenBank/DDBJ databases">
        <title>Chromosome-scale reference genome and RAD-based genetic map of yellow starthistle (Centaurea solstitialis) reveal putative structural variation and QTLs associated with invader traits.</title>
        <authorList>
            <person name="Reatini B."/>
            <person name="Cang F.A."/>
            <person name="Jiang Q."/>
            <person name="Mckibben M.T.W."/>
            <person name="Barker M.S."/>
            <person name="Rieseberg L.H."/>
            <person name="Dlugosch K.M."/>
        </authorList>
    </citation>
    <scope>NUCLEOTIDE SEQUENCE</scope>
    <source>
        <strain evidence="3">CAN-66</strain>
        <tissue evidence="3">Leaf</tissue>
    </source>
</reference>
<feature type="compositionally biased region" description="Basic and acidic residues" evidence="1">
    <location>
        <begin position="68"/>
        <end position="91"/>
    </location>
</feature>
<sequence>MADNDEEEEQPKPATFLPPNSSITWKRTQIPPLSDQLQLHHQSKPPLSSSDPNGDGDDHWIFPPNNHEGLKLLHHHNDDDDRGETRKEERSTSLSPVSGELKPESMGAVKSLRWVSGGVFSWIWRFSVIRGGLIRLFNFPMVGFGSMMVLVVLFHLRFRRRRRFRREAVDELLGVIKEKDERMRQLLYQIARMNELLLVTHHGVPITSKAESS</sequence>
<dbReference type="PANTHER" id="PTHR37206:SF1">
    <property type="entry name" value="TRANSMEMBRANE PROTEIN"/>
    <property type="match status" value="1"/>
</dbReference>
<organism evidence="3 4">
    <name type="scientific">Centaurea solstitialis</name>
    <name type="common">yellow star-thistle</name>
    <dbReference type="NCBI Taxonomy" id="347529"/>
    <lineage>
        <taxon>Eukaryota</taxon>
        <taxon>Viridiplantae</taxon>
        <taxon>Streptophyta</taxon>
        <taxon>Embryophyta</taxon>
        <taxon>Tracheophyta</taxon>
        <taxon>Spermatophyta</taxon>
        <taxon>Magnoliopsida</taxon>
        <taxon>eudicotyledons</taxon>
        <taxon>Gunneridae</taxon>
        <taxon>Pentapetalae</taxon>
        <taxon>asterids</taxon>
        <taxon>campanulids</taxon>
        <taxon>Asterales</taxon>
        <taxon>Asteraceae</taxon>
        <taxon>Carduoideae</taxon>
        <taxon>Cardueae</taxon>
        <taxon>Centaureinae</taxon>
        <taxon>Centaurea</taxon>
    </lineage>
</organism>
<comment type="caution">
    <text evidence="3">The sequence shown here is derived from an EMBL/GenBank/DDBJ whole genome shotgun (WGS) entry which is preliminary data.</text>
</comment>